<gene>
    <name evidence="2" type="ORF">NC653_041726</name>
</gene>
<dbReference type="Proteomes" id="UP001164929">
    <property type="component" value="Chromosome 19"/>
</dbReference>
<organism evidence="2 3">
    <name type="scientific">Populus alba x Populus x berolinensis</name>
    <dbReference type="NCBI Taxonomy" id="444605"/>
    <lineage>
        <taxon>Eukaryota</taxon>
        <taxon>Viridiplantae</taxon>
        <taxon>Streptophyta</taxon>
        <taxon>Embryophyta</taxon>
        <taxon>Tracheophyta</taxon>
        <taxon>Spermatophyta</taxon>
        <taxon>Magnoliopsida</taxon>
        <taxon>eudicotyledons</taxon>
        <taxon>Gunneridae</taxon>
        <taxon>Pentapetalae</taxon>
        <taxon>rosids</taxon>
        <taxon>fabids</taxon>
        <taxon>Malpighiales</taxon>
        <taxon>Salicaceae</taxon>
        <taxon>Saliceae</taxon>
        <taxon>Populus</taxon>
    </lineage>
</organism>
<evidence type="ECO:0000313" key="3">
    <source>
        <dbReference type="Proteomes" id="UP001164929"/>
    </source>
</evidence>
<keyword evidence="3" id="KW-1185">Reference proteome</keyword>
<proteinExistence type="predicted"/>
<name>A0AAD6PPJ3_9ROSI</name>
<accession>A0AAD6PPJ3</accession>
<reference evidence="2" key="1">
    <citation type="journal article" date="2023" name="Mol. Ecol. Resour.">
        <title>Chromosome-level genome assembly of a triploid poplar Populus alba 'Berolinensis'.</title>
        <authorList>
            <person name="Chen S."/>
            <person name="Yu Y."/>
            <person name="Wang X."/>
            <person name="Wang S."/>
            <person name="Zhang T."/>
            <person name="Zhou Y."/>
            <person name="He R."/>
            <person name="Meng N."/>
            <person name="Wang Y."/>
            <person name="Liu W."/>
            <person name="Liu Z."/>
            <person name="Liu J."/>
            <person name="Guo Q."/>
            <person name="Huang H."/>
            <person name="Sederoff R.R."/>
            <person name="Wang G."/>
            <person name="Qu G."/>
            <person name="Chen S."/>
        </authorList>
    </citation>
    <scope>NUCLEOTIDE SEQUENCE</scope>
    <source>
        <strain evidence="2">SC-2020</strain>
    </source>
</reference>
<evidence type="ECO:0000256" key="1">
    <source>
        <dbReference type="SAM" id="MobiDB-lite"/>
    </source>
</evidence>
<sequence>MEGDTCEEGKAKGPLPVLTNYTRTHPSMGSMEPHVQICGVGPVGKCFRRCLFTR</sequence>
<evidence type="ECO:0000313" key="2">
    <source>
        <dbReference type="EMBL" id="KAJ6952674.1"/>
    </source>
</evidence>
<dbReference type="EMBL" id="JAQIZT010000019">
    <property type="protein sequence ID" value="KAJ6952674.1"/>
    <property type="molecule type" value="Genomic_DNA"/>
</dbReference>
<comment type="caution">
    <text evidence="2">The sequence shown here is derived from an EMBL/GenBank/DDBJ whole genome shotgun (WGS) entry which is preliminary data.</text>
</comment>
<protein>
    <submittedName>
        <fullName evidence="2">Uncharacterized protein</fullName>
    </submittedName>
</protein>
<feature type="region of interest" description="Disordered" evidence="1">
    <location>
        <begin position="1"/>
        <end position="24"/>
    </location>
</feature>
<dbReference type="AlphaFoldDB" id="A0AAD6PPJ3"/>